<dbReference type="InterPro" id="IPR014710">
    <property type="entry name" value="RmlC-like_jellyroll"/>
</dbReference>
<evidence type="ECO:0000313" key="2">
    <source>
        <dbReference type="EMBL" id="XBO48632.1"/>
    </source>
</evidence>
<name>A0AAU7K7F6_9SPHI</name>
<protein>
    <submittedName>
        <fullName evidence="2">Crp/Fnr family transcriptional regulator</fullName>
    </submittedName>
</protein>
<proteinExistence type="predicted"/>
<feature type="domain" description="Cyclic nucleotide-binding" evidence="1">
    <location>
        <begin position="23"/>
        <end position="120"/>
    </location>
</feature>
<dbReference type="InterPro" id="IPR018490">
    <property type="entry name" value="cNMP-bd_dom_sf"/>
</dbReference>
<dbReference type="PROSITE" id="PS50042">
    <property type="entry name" value="CNMP_BINDING_3"/>
    <property type="match status" value="1"/>
</dbReference>
<dbReference type="Pfam" id="PF00027">
    <property type="entry name" value="cNMP_binding"/>
    <property type="match status" value="1"/>
</dbReference>
<dbReference type="GO" id="GO:0005829">
    <property type="term" value="C:cytosol"/>
    <property type="evidence" value="ECO:0007669"/>
    <property type="project" value="TreeGrafter"/>
</dbReference>
<sequence length="196" mass="22921">MSTFNAELAMQELKNLIRSSVRLEEDDLQKILGYFTFKTLQKGHLLLKRGQIASHYYFLNKGALRFFYNDDQELTAWIVQPGEFFAEISSLNPGLPSRFNIEAIVDSELYCIHKNDMDLLYKQIPAWQEFGRKLWEGMSVRMISEIISFQTMTVEERYLAFLQKPGFMQFISVKQLASYLGITPNALSRIRKNLRK</sequence>
<dbReference type="PANTHER" id="PTHR24567">
    <property type="entry name" value="CRP FAMILY TRANSCRIPTIONAL REGULATORY PROTEIN"/>
    <property type="match status" value="1"/>
</dbReference>
<accession>A0AAU7K7F6</accession>
<reference evidence="2" key="1">
    <citation type="submission" date="2024-05" db="EMBL/GenBank/DDBJ databases">
        <authorList>
            <person name="Kim S."/>
            <person name="Heo J."/>
            <person name="Choi H."/>
            <person name="Choi Y."/>
            <person name="Kwon S.-W."/>
            <person name="Kim Y."/>
        </authorList>
    </citation>
    <scope>NUCLEOTIDE SEQUENCE</scope>
    <source>
        <strain evidence="2">KACC 23697</strain>
    </source>
</reference>
<dbReference type="CDD" id="cd00038">
    <property type="entry name" value="CAP_ED"/>
    <property type="match status" value="1"/>
</dbReference>
<dbReference type="SUPFAM" id="SSF51206">
    <property type="entry name" value="cAMP-binding domain-like"/>
    <property type="match status" value="1"/>
</dbReference>
<dbReference type="SMART" id="SM00100">
    <property type="entry name" value="cNMP"/>
    <property type="match status" value="1"/>
</dbReference>
<dbReference type="PANTHER" id="PTHR24567:SF76">
    <property type="entry name" value="CYCLIC NUCLEOTIDE-BINDING DOMAIN PROTEIN"/>
    <property type="match status" value="1"/>
</dbReference>
<dbReference type="InterPro" id="IPR000595">
    <property type="entry name" value="cNMP-bd_dom"/>
</dbReference>
<gene>
    <name evidence="2" type="ORF">ABEG20_03345</name>
</gene>
<dbReference type="InterPro" id="IPR050397">
    <property type="entry name" value="Env_Response_Regulators"/>
</dbReference>
<dbReference type="AlphaFoldDB" id="A0AAU7K7F6"/>
<evidence type="ECO:0000259" key="1">
    <source>
        <dbReference type="PROSITE" id="PS50042"/>
    </source>
</evidence>
<organism evidence="2">
    <name type="scientific">Pedobacter sp. KACC 23697</name>
    <dbReference type="NCBI Taxonomy" id="3149230"/>
    <lineage>
        <taxon>Bacteria</taxon>
        <taxon>Pseudomonadati</taxon>
        <taxon>Bacteroidota</taxon>
        <taxon>Sphingobacteriia</taxon>
        <taxon>Sphingobacteriales</taxon>
        <taxon>Sphingobacteriaceae</taxon>
        <taxon>Pedobacter</taxon>
    </lineage>
</organism>
<dbReference type="EMBL" id="CP157485">
    <property type="protein sequence ID" value="XBO48632.1"/>
    <property type="molecule type" value="Genomic_DNA"/>
</dbReference>
<dbReference type="GO" id="GO:0003700">
    <property type="term" value="F:DNA-binding transcription factor activity"/>
    <property type="evidence" value="ECO:0007669"/>
    <property type="project" value="TreeGrafter"/>
</dbReference>
<dbReference type="Gene3D" id="2.60.120.10">
    <property type="entry name" value="Jelly Rolls"/>
    <property type="match status" value="1"/>
</dbReference>
<dbReference type="RefSeq" id="WP_406825982.1">
    <property type="nucleotide sequence ID" value="NZ_CP157485.1"/>
</dbReference>